<name>A0A5N6ZZ00_9EURO</name>
<evidence type="ECO:0000313" key="1">
    <source>
        <dbReference type="EMBL" id="KAE8361520.1"/>
    </source>
</evidence>
<dbReference type="OrthoDB" id="10003767at2759"/>
<gene>
    <name evidence="1" type="ORF">BDV27DRAFT_160618</name>
</gene>
<dbReference type="GO" id="GO:0005739">
    <property type="term" value="C:mitochondrion"/>
    <property type="evidence" value="ECO:0007669"/>
    <property type="project" value="TreeGrafter"/>
</dbReference>
<dbReference type="PANTHER" id="PTHR36091">
    <property type="entry name" value="ALTERED INHERITANCE OF MITOCHONDRIA PROTEIN 9, MITOCHONDRIAL"/>
    <property type="match status" value="1"/>
</dbReference>
<dbReference type="EMBL" id="ML737732">
    <property type="protein sequence ID" value="KAE8361520.1"/>
    <property type="molecule type" value="Genomic_DNA"/>
</dbReference>
<dbReference type="PANTHER" id="PTHR36091:SF2">
    <property type="entry name" value="AMINOGLYCOSIDE PHOSPHOTRANSFERASE DOMAIN-CONTAINING PROTEIN"/>
    <property type="match status" value="1"/>
</dbReference>
<dbReference type="Proteomes" id="UP000326268">
    <property type="component" value="Unassembled WGS sequence"/>
</dbReference>
<proteinExistence type="predicted"/>
<keyword evidence="2" id="KW-1185">Reference proteome</keyword>
<dbReference type="AlphaFoldDB" id="A0A5N6ZZ00"/>
<dbReference type="GeneID" id="43657507"/>
<reference evidence="1 2" key="1">
    <citation type="submission" date="2019-04" db="EMBL/GenBank/DDBJ databases">
        <title>Friends and foes A comparative genomics studyof 23 Aspergillus species from section Flavi.</title>
        <authorList>
            <consortium name="DOE Joint Genome Institute"/>
            <person name="Kjaerbolling I."/>
            <person name="Vesth T."/>
            <person name="Frisvad J.C."/>
            <person name="Nybo J.L."/>
            <person name="Theobald S."/>
            <person name="Kildgaard S."/>
            <person name="Isbrandt T."/>
            <person name="Kuo A."/>
            <person name="Sato A."/>
            <person name="Lyhne E.K."/>
            <person name="Kogle M.E."/>
            <person name="Wiebenga A."/>
            <person name="Kun R.S."/>
            <person name="Lubbers R.J."/>
            <person name="Makela M.R."/>
            <person name="Barry K."/>
            <person name="Chovatia M."/>
            <person name="Clum A."/>
            <person name="Daum C."/>
            <person name="Haridas S."/>
            <person name="He G."/>
            <person name="LaButti K."/>
            <person name="Lipzen A."/>
            <person name="Mondo S."/>
            <person name="Riley R."/>
            <person name="Salamov A."/>
            <person name="Simmons B.A."/>
            <person name="Magnuson J.K."/>
            <person name="Henrissat B."/>
            <person name="Mortensen U.H."/>
            <person name="Larsen T.O."/>
            <person name="Devries R.P."/>
            <person name="Grigoriev I.V."/>
            <person name="Machida M."/>
            <person name="Baker S.E."/>
            <person name="Andersen M.R."/>
        </authorList>
    </citation>
    <scope>NUCLEOTIDE SEQUENCE [LARGE SCALE GENOMIC DNA]</scope>
    <source>
        <strain evidence="1 2">CBS 763.97</strain>
    </source>
</reference>
<sequence length="243" mass="27608">MIVEICSNSHRQLERHPDDYIQLLNKYVELASFNPNNIFICPDSGAISCIIDRQHAIVEPRLLVAGYPRAFENPNPEEAANLKEPSLPTDYDTLSGEAKVEADELHRQRLLSHYYHAFNGDLNKAHLSALRDPPPSSSATPCRQGREAIEWRIDDLERSLNPADLEQFFEKQEPLVHLNAALNMWRDELGGASKAGWISNENQESARQKAVELKESLIPIAEVDKVDLGLWKGWPLRDHEENN</sequence>
<accession>A0A5N6ZZ00</accession>
<organism evidence="1 2">
    <name type="scientific">Aspergillus caelatus</name>
    <dbReference type="NCBI Taxonomy" id="61420"/>
    <lineage>
        <taxon>Eukaryota</taxon>
        <taxon>Fungi</taxon>
        <taxon>Dikarya</taxon>
        <taxon>Ascomycota</taxon>
        <taxon>Pezizomycotina</taxon>
        <taxon>Eurotiomycetes</taxon>
        <taxon>Eurotiomycetidae</taxon>
        <taxon>Eurotiales</taxon>
        <taxon>Aspergillaceae</taxon>
        <taxon>Aspergillus</taxon>
        <taxon>Aspergillus subgen. Circumdati</taxon>
    </lineage>
</organism>
<dbReference type="RefSeq" id="XP_031924601.1">
    <property type="nucleotide sequence ID" value="XM_032073061.1"/>
</dbReference>
<dbReference type="InterPro" id="IPR051035">
    <property type="entry name" value="Mito_inheritance_9"/>
</dbReference>
<evidence type="ECO:0000313" key="2">
    <source>
        <dbReference type="Proteomes" id="UP000326268"/>
    </source>
</evidence>
<protein>
    <submittedName>
        <fullName evidence="1">Uncharacterized protein</fullName>
    </submittedName>
</protein>